<keyword evidence="3" id="KW-0804">Transcription</keyword>
<feature type="coiled-coil region" evidence="4">
    <location>
        <begin position="90"/>
        <end position="117"/>
    </location>
</feature>
<dbReference type="InterPro" id="IPR036390">
    <property type="entry name" value="WH_DNA-bd_sf"/>
</dbReference>
<evidence type="ECO:0000256" key="1">
    <source>
        <dbReference type="ARBA" id="ARBA00023015"/>
    </source>
</evidence>
<evidence type="ECO:0000313" key="8">
    <source>
        <dbReference type="EMBL" id="MDQ8832879.1"/>
    </source>
</evidence>
<dbReference type="SMART" id="SM00345">
    <property type="entry name" value="HTH_GNTR"/>
    <property type="match status" value="1"/>
</dbReference>
<dbReference type="InterPro" id="IPR006037">
    <property type="entry name" value="RCK_C"/>
</dbReference>
<protein>
    <submittedName>
        <fullName evidence="7">GntR family transcriptional regulator</fullName>
    </submittedName>
    <submittedName>
        <fullName evidence="8">TrkA C-terminal domain-containing protein</fullName>
    </submittedName>
</protein>
<dbReference type="GO" id="GO:0003700">
    <property type="term" value="F:DNA-binding transcription factor activity"/>
    <property type="evidence" value="ECO:0007669"/>
    <property type="project" value="InterPro"/>
</dbReference>
<dbReference type="Proteomes" id="UP000269331">
    <property type="component" value="Chromosome"/>
</dbReference>
<evidence type="ECO:0000256" key="3">
    <source>
        <dbReference type="ARBA" id="ARBA00023163"/>
    </source>
</evidence>
<dbReference type="KEGG" id="srq:SR187_5800"/>
<dbReference type="InterPro" id="IPR036721">
    <property type="entry name" value="RCK_C_sf"/>
</dbReference>
<dbReference type="Pfam" id="PF02080">
    <property type="entry name" value="TrkA_C"/>
    <property type="match status" value="1"/>
</dbReference>
<keyword evidence="10" id="KW-1185">Reference proteome</keyword>
<dbReference type="InterPro" id="IPR036388">
    <property type="entry name" value="WH-like_DNA-bd_sf"/>
</dbReference>
<dbReference type="EMBL" id="JAVIBX010000009">
    <property type="protein sequence ID" value="MDQ8832879.1"/>
    <property type="molecule type" value="Genomic_DNA"/>
</dbReference>
<dbReference type="GeneID" id="52229703"/>
<dbReference type="InterPro" id="IPR000524">
    <property type="entry name" value="Tscrpt_reg_HTH_GntR"/>
</dbReference>
<dbReference type="SUPFAM" id="SSF116726">
    <property type="entry name" value="TrkA C-terminal domain-like"/>
    <property type="match status" value="1"/>
</dbReference>
<dbReference type="GO" id="GO:0008324">
    <property type="term" value="F:monoatomic cation transmembrane transporter activity"/>
    <property type="evidence" value="ECO:0007669"/>
    <property type="project" value="InterPro"/>
</dbReference>
<dbReference type="Pfam" id="PF00392">
    <property type="entry name" value="GntR"/>
    <property type="match status" value="1"/>
</dbReference>
<evidence type="ECO:0000313" key="10">
    <source>
        <dbReference type="Proteomes" id="UP001228446"/>
    </source>
</evidence>
<sequence>MPNRKLIKTSKFQKIAVEVAKKIAIGDYPVGSSIKSRSTLSATFGVSHETIRKAMNILADLHIVTLKQGSGATILSKERAIEFLDDFESTNDIETQKNNILEQIKEQERHLKKLSGLVSIYLEQTKLVNKKYPLDPYGLRLSADSEFIGMQLLDAQIWHKTGATIVAIERNNELLLSPSPYQTFQKNDTIYFIGEEPSYARMANIFNLS</sequence>
<dbReference type="Gene3D" id="3.30.70.1450">
    <property type="entry name" value="Regulator of K+ conductance, C-terminal domain"/>
    <property type="match status" value="1"/>
</dbReference>
<reference evidence="7 9" key="1">
    <citation type="journal article" date="2018" name="Genome Biol. Evol.">
        <title>Complete Genome Sequence of Streptococcus ruminantium sp. nov. GUT-187T (=DSM 104980T =JCM 31869T), the Type Strain of S. ruminantium, and Comparison with Genome Sequences of Streptococcus suis Strains.</title>
        <authorList>
            <person name="Tohya M."/>
            <person name="Sekizaki T."/>
            <person name="Miyoshi-Akiyama T."/>
        </authorList>
    </citation>
    <scope>NUCLEOTIDE SEQUENCE [LARGE SCALE GENOMIC DNA]</scope>
    <source>
        <strain evidence="7 9">GUT187T</strain>
    </source>
</reference>
<evidence type="ECO:0000313" key="7">
    <source>
        <dbReference type="EMBL" id="BBA92765.1"/>
    </source>
</evidence>
<dbReference type="GO" id="GO:0003677">
    <property type="term" value="F:DNA binding"/>
    <property type="evidence" value="ECO:0007669"/>
    <property type="project" value="UniProtKB-KW"/>
</dbReference>
<evidence type="ECO:0000313" key="9">
    <source>
        <dbReference type="Proteomes" id="UP000269331"/>
    </source>
</evidence>
<dbReference type="PROSITE" id="PS50949">
    <property type="entry name" value="HTH_GNTR"/>
    <property type="match status" value="1"/>
</dbReference>
<dbReference type="PROSITE" id="PS51202">
    <property type="entry name" value="RCK_C"/>
    <property type="match status" value="1"/>
</dbReference>
<evidence type="ECO:0000256" key="4">
    <source>
        <dbReference type="SAM" id="Coils"/>
    </source>
</evidence>
<reference evidence="8 10" key="2">
    <citation type="submission" date="2023-08" db="EMBL/GenBank/DDBJ databases">
        <title>Streptococcus ruminantium-associated sheep mastitis outbreak detected in Italy is distinct from bovine isolates.</title>
        <authorList>
            <person name="Rosa M.N."/>
            <person name="Vezina B."/>
            <person name="Tola S."/>
        </authorList>
    </citation>
    <scope>NUCLEOTIDE SEQUENCE [LARGE SCALE GENOMIC DNA]</scope>
    <source>
        <strain evidence="8 10">OM6730</strain>
    </source>
</reference>
<organism evidence="7 9">
    <name type="scientific">Streptococcus ruminantium</name>
    <dbReference type="NCBI Taxonomy" id="1917441"/>
    <lineage>
        <taxon>Bacteria</taxon>
        <taxon>Bacillati</taxon>
        <taxon>Bacillota</taxon>
        <taxon>Bacilli</taxon>
        <taxon>Lactobacillales</taxon>
        <taxon>Streptococcaceae</taxon>
        <taxon>Streptococcus</taxon>
    </lineage>
</organism>
<dbReference type="OrthoDB" id="226679at2"/>
<dbReference type="Gene3D" id="1.10.10.10">
    <property type="entry name" value="Winged helix-like DNA-binding domain superfamily/Winged helix DNA-binding domain"/>
    <property type="match status" value="1"/>
</dbReference>
<accession>A0A2Z5TQU0</accession>
<dbReference type="EMBL" id="AP018400">
    <property type="protein sequence ID" value="BBA92765.1"/>
    <property type="molecule type" value="Genomic_DNA"/>
</dbReference>
<dbReference type="RefSeq" id="WP_032537900.1">
    <property type="nucleotide sequence ID" value="NZ_AP018400.1"/>
</dbReference>
<feature type="domain" description="HTH gntR-type" evidence="5">
    <location>
        <begin position="9"/>
        <end position="77"/>
    </location>
</feature>
<name>A0A2Z5TQU0_9STRE</name>
<proteinExistence type="predicted"/>
<gene>
    <name evidence="8" type="ORF">RFF62_03625</name>
    <name evidence="7" type="ORF">SR187_5800</name>
</gene>
<evidence type="ECO:0000259" key="6">
    <source>
        <dbReference type="PROSITE" id="PS51202"/>
    </source>
</evidence>
<feature type="domain" description="RCK C-terminal" evidence="6">
    <location>
        <begin position="123"/>
        <end position="208"/>
    </location>
</feature>
<dbReference type="AlphaFoldDB" id="A0A2Z5TQU0"/>
<keyword evidence="2" id="KW-0238">DNA-binding</keyword>
<evidence type="ECO:0000259" key="5">
    <source>
        <dbReference type="PROSITE" id="PS50949"/>
    </source>
</evidence>
<dbReference type="SUPFAM" id="SSF46785">
    <property type="entry name" value="Winged helix' DNA-binding domain"/>
    <property type="match status" value="1"/>
</dbReference>
<dbReference type="GO" id="GO:0006813">
    <property type="term" value="P:potassium ion transport"/>
    <property type="evidence" value="ECO:0007669"/>
    <property type="project" value="InterPro"/>
</dbReference>
<evidence type="ECO:0000256" key="2">
    <source>
        <dbReference type="ARBA" id="ARBA00023125"/>
    </source>
</evidence>
<keyword evidence="4" id="KW-0175">Coiled coil</keyword>
<dbReference type="Proteomes" id="UP001228446">
    <property type="component" value="Unassembled WGS sequence"/>
</dbReference>
<keyword evidence="1" id="KW-0805">Transcription regulation</keyword>